<accession>J0CWP5</accession>
<dbReference type="InParanoid" id="J0CWP5"/>
<proteinExistence type="predicted"/>
<feature type="region of interest" description="Disordered" evidence="1">
    <location>
        <begin position="400"/>
        <end position="441"/>
    </location>
</feature>
<feature type="region of interest" description="Disordered" evidence="1">
    <location>
        <begin position="314"/>
        <end position="336"/>
    </location>
</feature>
<reference evidence="3" key="1">
    <citation type="journal article" date="2012" name="Science">
        <title>The Paleozoic origin of enzymatic lignin decomposition reconstructed from 31 fungal genomes.</title>
        <authorList>
            <person name="Floudas D."/>
            <person name="Binder M."/>
            <person name="Riley R."/>
            <person name="Barry K."/>
            <person name="Blanchette R.A."/>
            <person name="Henrissat B."/>
            <person name="Martinez A.T."/>
            <person name="Otillar R."/>
            <person name="Spatafora J.W."/>
            <person name="Yadav J.S."/>
            <person name="Aerts A."/>
            <person name="Benoit I."/>
            <person name="Boyd A."/>
            <person name="Carlson A."/>
            <person name="Copeland A."/>
            <person name="Coutinho P.M."/>
            <person name="de Vries R.P."/>
            <person name="Ferreira P."/>
            <person name="Findley K."/>
            <person name="Foster B."/>
            <person name="Gaskell J."/>
            <person name="Glotzer D."/>
            <person name="Gorecki P."/>
            <person name="Heitman J."/>
            <person name="Hesse C."/>
            <person name="Hori C."/>
            <person name="Igarashi K."/>
            <person name="Jurgens J.A."/>
            <person name="Kallen N."/>
            <person name="Kersten P."/>
            <person name="Kohler A."/>
            <person name="Kuees U."/>
            <person name="Kumar T.K.A."/>
            <person name="Kuo A."/>
            <person name="LaButti K."/>
            <person name="Larrondo L.F."/>
            <person name="Lindquist E."/>
            <person name="Ling A."/>
            <person name="Lombard V."/>
            <person name="Lucas S."/>
            <person name="Lundell T."/>
            <person name="Martin R."/>
            <person name="McLaughlin D.J."/>
            <person name="Morgenstern I."/>
            <person name="Morin E."/>
            <person name="Murat C."/>
            <person name="Nagy L.G."/>
            <person name="Nolan M."/>
            <person name="Ohm R.A."/>
            <person name="Patyshakuliyeva A."/>
            <person name="Rokas A."/>
            <person name="Ruiz-Duenas F.J."/>
            <person name="Sabat G."/>
            <person name="Salamov A."/>
            <person name="Samejima M."/>
            <person name="Schmutz J."/>
            <person name="Slot J.C."/>
            <person name="St John F."/>
            <person name="Stenlid J."/>
            <person name="Sun H."/>
            <person name="Sun S."/>
            <person name="Syed K."/>
            <person name="Tsang A."/>
            <person name="Wiebenga A."/>
            <person name="Young D."/>
            <person name="Pisabarro A."/>
            <person name="Eastwood D.C."/>
            <person name="Martin F."/>
            <person name="Cullen D."/>
            <person name="Grigoriev I.V."/>
            <person name="Hibbett D.S."/>
        </authorList>
    </citation>
    <scope>NUCLEOTIDE SEQUENCE [LARGE SCALE GENOMIC DNA]</scope>
    <source>
        <strain evidence="3">TFB10046</strain>
    </source>
</reference>
<gene>
    <name evidence="2" type="ORF">AURDEDRAFT_175828</name>
</gene>
<keyword evidence="3" id="KW-1185">Reference proteome</keyword>
<feature type="compositionally biased region" description="Basic and acidic residues" evidence="1">
    <location>
        <begin position="326"/>
        <end position="336"/>
    </location>
</feature>
<evidence type="ECO:0000256" key="1">
    <source>
        <dbReference type="SAM" id="MobiDB-lite"/>
    </source>
</evidence>
<protein>
    <submittedName>
        <fullName evidence="2">Uncharacterized protein</fullName>
    </submittedName>
</protein>
<sequence>MMLATLLAGSHPLPFRLECAEYVPDCIVDLIVAHMDGMEFLYLGHFEAEGALRRLLSQETPVLKEFLLSNFLLMEPPIILPPHWASASAPCPQRLSLDCTVLLRGCRAGSLRKLKIRFVSSWLAGLVAVRLFELSVKGRWALDLDKGAAVFHTLPFDTPSYHYTIVCIDTEFPPSITEILPHCDRVCDLRLHTGDLVRFCATGALLPALVDITVSQLHSDEQGYGPVNIRQDDPGIRAPVLLSVTLNTDAPAGFDGLVGALIEPFRSSRLSGVAVQTSHPQTFLRDDFAALAHVTERVGIRDRAGVTTHVFLTGDEGNSCRPPTTPDRRTAAGREDSGLAAQISSLKDDNNILAQENALLRAELANRDHGLVFAVSQPASLEAFNDSSYGAPAASSILLPGNSPEPAPSTFAPPYSAQSAPFAHSVQGGTSSHPAPPAPPIGPLILGPDFDCIGDMFDEAALFPFGHYGPYATGAGASRSSLDT</sequence>
<evidence type="ECO:0000313" key="3">
    <source>
        <dbReference type="Proteomes" id="UP000006514"/>
    </source>
</evidence>
<dbReference type="EMBL" id="JH687904">
    <property type="protein sequence ID" value="EJD35104.1"/>
    <property type="molecule type" value="Genomic_DNA"/>
</dbReference>
<dbReference type="Proteomes" id="UP000006514">
    <property type="component" value="Unassembled WGS sequence"/>
</dbReference>
<dbReference type="KEGG" id="adl:AURDEDRAFT_175828"/>
<dbReference type="AlphaFoldDB" id="J0CWP5"/>
<name>J0CWP5_AURST</name>
<evidence type="ECO:0000313" key="2">
    <source>
        <dbReference type="EMBL" id="EJD35104.1"/>
    </source>
</evidence>
<organism evidence="2 3">
    <name type="scientific">Auricularia subglabra (strain TFB-10046 / SS5)</name>
    <name type="common">White-rot fungus</name>
    <name type="synonym">Auricularia delicata (strain TFB10046)</name>
    <dbReference type="NCBI Taxonomy" id="717982"/>
    <lineage>
        <taxon>Eukaryota</taxon>
        <taxon>Fungi</taxon>
        <taxon>Dikarya</taxon>
        <taxon>Basidiomycota</taxon>
        <taxon>Agaricomycotina</taxon>
        <taxon>Agaricomycetes</taxon>
        <taxon>Auriculariales</taxon>
        <taxon>Auriculariaceae</taxon>
        <taxon>Auricularia</taxon>
    </lineage>
</organism>